<dbReference type="Proteomes" id="UP000194761">
    <property type="component" value="Unassembled WGS sequence"/>
</dbReference>
<feature type="chain" id="PRO_5012828644" evidence="2">
    <location>
        <begin position="28"/>
        <end position="65"/>
    </location>
</feature>
<gene>
    <name evidence="3" type="ORF">CA984_35885</name>
</gene>
<evidence type="ECO:0000256" key="2">
    <source>
        <dbReference type="SAM" id="SignalP"/>
    </source>
</evidence>
<dbReference type="AlphaFoldDB" id="A0A243R8G2"/>
<name>A0A243R8G2_9ACTN</name>
<protein>
    <submittedName>
        <fullName evidence="3">Uncharacterized protein</fullName>
    </submittedName>
</protein>
<feature type="region of interest" description="Disordered" evidence="1">
    <location>
        <begin position="42"/>
        <end position="65"/>
    </location>
</feature>
<feature type="signal peptide" evidence="2">
    <location>
        <begin position="1"/>
        <end position="27"/>
    </location>
</feature>
<keyword evidence="2" id="KW-0732">Signal</keyword>
<evidence type="ECO:0000313" key="3">
    <source>
        <dbReference type="EMBL" id="OUC90873.1"/>
    </source>
</evidence>
<sequence>MIRRTRRGVAGATVAAGLALASDPAAAGDEYWPRGGGVAPMGDDFWPKGSGVAPMGNEIWPTGSG</sequence>
<dbReference type="EMBL" id="NGFP01000248">
    <property type="protein sequence ID" value="OUC90873.1"/>
    <property type="molecule type" value="Genomic_DNA"/>
</dbReference>
<reference evidence="3 4" key="1">
    <citation type="submission" date="2017-05" db="EMBL/GenBank/DDBJ databases">
        <title>Biotechnological potential of actinobacteria isolated from South African environments.</title>
        <authorList>
            <person name="Le Roes-Hill M."/>
            <person name="Prins A."/>
            <person name="Durrell K.A."/>
        </authorList>
    </citation>
    <scope>NUCLEOTIDE SEQUENCE [LARGE SCALE GENOMIC DNA]</scope>
    <source>
        <strain evidence="3">M26</strain>
    </source>
</reference>
<evidence type="ECO:0000313" key="4">
    <source>
        <dbReference type="Proteomes" id="UP000194761"/>
    </source>
</evidence>
<evidence type="ECO:0000256" key="1">
    <source>
        <dbReference type="SAM" id="MobiDB-lite"/>
    </source>
</evidence>
<keyword evidence="4" id="KW-1185">Reference proteome</keyword>
<comment type="caution">
    <text evidence="3">The sequence shown here is derived from an EMBL/GenBank/DDBJ whole genome shotgun (WGS) entry which is preliminary data.</text>
</comment>
<dbReference type="RefSeq" id="WP_086577865.1">
    <property type="nucleotide sequence ID" value="NZ_NGFP01000248.1"/>
</dbReference>
<organism evidence="3 4">
    <name type="scientific">Streptosporangium minutum</name>
    <dbReference type="NCBI Taxonomy" id="569862"/>
    <lineage>
        <taxon>Bacteria</taxon>
        <taxon>Bacillati</taxon>
        <taxon>Actinomycetota</taxon>
        <taxon>Actinomycetes</taxon>
        <taxon>Streptosporangiales</taxon>
        <taxon>Streptosporangiaceae</taxon>
        <taxon>Streptosporangium</taxon>
    </lineage>
</organism>
<proteinExistence type="predicted"/>
<accession>A0A243R8G2</accession>